<keyword evidence="17 23" id="KW-0408">Iron</keyword>
<evidence type="ECO:0000256" key="21">
    <source>
        <dbReference type="ARBA" id="ARBA00053284"/>
    </source>
</evidence>
<name>A0AAD4TXW0_OVIAM</name>
<evidence type="ECO:0000256" key="17">
    <source>
        <dbReference type="ARBA" id="ARBA00023004"/>
    </source>
</evidence>
<dbReference type="GO" id="GO:0045277">
    <property type="term" value="C:respiratory chain complex IV"/>
    <property type="evidence" value="ECO:0007669"/>
    <property type="project" value="UniProtKB-UniRule"/>
</dbReference>
<evidence type="ECO:0000256" key="2">
    <source>
        <dbReference type="ARBA" id="ARBA00004604"/>
    </source>
</evidence>
<dbReference type="Proteomes" id="UP001214576">
    <property type="component" value="Unassembled WGS sequence"/>
</dbReference>
<reference evidence="26" key="1">
    <citation type="submission" date="2022-03" db="EMBL/GenBank/DDBJ databases">
        <title>Genomic analyses of argali, domestic sheep and their hybrids provide insights into chromosomal evolution, heterosis and genetic basis of agronomic traits.</title>
        <authorList>
            <person name="Li M."/>
        </authorList>
    </citation>
    <scope>NUCLEOTIDE SEQUENCE</scope>
    <source>
        <strain evidence="26">CAU-MHL-2022a</strain>
        <tissue evidence="26">Skin</tissue>
    </source>
</reference>
<keyword evidence="27" id="KW-1185">Reference proteome</keyword>
<accession>A0AAD4TXW0</accession>
<dbReference type="GO" id="GO:0003723">
    <property type="term" value="F:RNA binding"/>
    <property type="evidence" value="ECO:0007669"/>
    <property type="project" value="UniProtKB-KW"/>
</dbReference>
<dbReference type="Pfam" id="PF01918">
    <property type="entry name" value="Alba"/>
    <property type="match status" value="1"/>
</dbReference>
<comment type="subunit">
    <text evidence="23">Component of the cytochrome c oxidase (complex IV, CIV), a multisubunit enzyme composed of a catalytic core of 3 subunits and several supernumerary subunits. The complex exists as a monomer or a dimer and forms supercomplexes (SCs) in the inner mitochondrial membrane with ubiquinol-cytochrome c oxidoreductase (cytochrome b-c1 complex, complex III, CIII).</text>
</comment>
<feature type="domain" description="DNA/RNA-binding protein Alba-like" evidence="25">
    <location>
        <begin position="48"/>
        <end position="111"/>
    </location>
</feature>
<evidence type="ECO:0000256" key="18">
    <source>
        <dbReference type="ARBA" id="ARBA00023128"/>
    </source>
</evidence>
<evidence type="ECO:0000313" key="27">
    <source>
        <dbReference type="Proteomes" id="UP001214576"/>
    </source>
</evidence>
<evidence type="ECO:0000256" key="13">
    <source>
        <dbReference type="ARBA" id="ARBA00022843"/>
    </source>
</evidence>
<organism evidence="26 27">
    <name type="scientific">Ovis ammon polii</name>
    <dbReference type="NCBI Taxonomy" id="230172"/>
    <lineage>
        <taxon>Eukaryota</taxon>
        <taxon>Metazoa</taxon>
        <taxon>Chordata</taxon>
        <taxon>Craniata</taxon>
        <taxon>Vertebrata</taxon>
        <taxon>Euteleostomi</taxon>
        <taxon>Mammalia</taxon>
        <taxon>Eutheria</taxon>
        <taxon>Laurasiatheria</taxon>
        <taxon>Artiodactyla</taxon>
        <taxon>Ruminantia</taxon>
        <taxon>Pecora</taxon>
        <taxon>Bovidae</taxon>
        <taxon>Caprinae</taxon>
        <taxon>Ovis</taxon>
    </lineage>
</organism>
<dbReference type="SUPFAM" id="SSF82704">
    <property type="entry name" value="AlbA-like"/>
    <property type="match status" value="1"/>
</dbReference>
<evidence type="ECO:0000256" key="5">
    <source>
        <dbReference type="ARBA" id="ARBA00008018"/>
    </source>
</evidence>
<proteinExistence type="inferred from homology"/>
<dbReference type="InterPro" id="IPR036882">
    <property type="entry name" value="Alba-like_dom_sf"/>
</dbReference>
<evidence type="ECO:0000256" key="22">
    <source>
        <dbReference type="ARBA" id="ARBA00064849"/>
    </source>
</evidence>
<comment type="similarity">
    <text evidence="4 23">Belongs to the cytochrome c oxidase subunit 5A family.</text>
</comment>
<comment type="pathway">
    <text evidence="3 23">Energy metabolism; oxidative phosphorylation.</text>
</comment>
<keyword evidence="19 23" id="KW-0472">Membrane</keyword>
<keyword evidence="20" id="KW-0539">Nucleus</keyword>
<dbReference type="InterPro" id="IPR002775">
    <property type="entry name" value="DNA/RNA-bd_Alba-like"/>
</dbReference>
<dbReference type="FunFam" id="3.30.110.20:FF:000006">
    <property type="entry name" value="Ribonuclease P protein subunit p25"/>
    <property type="match status" value="1"/>
</dbReference>
<dbReference type="SUPFAM" id="SSF48479">
    <property type="entry name" value="Cytochrome c oxidase subunit E"/>
    <property type="match status" value="1"/>
</dbReference>
<dbReference type="EMBL" id="JAKZEL010000018">
    <property type="protein sequence ID" value="KAI4535371.1"/>
    <property type="molecule type" value="Genomic_DNA"/>
</dbReference>
<evidence type="ECO:0000256" key="7">
    <source>
        <dbReference type="ARBA" id="ARBA00022552"/>
    </source>
</evidence>
<evidence type="ECO:0000256" key="10">
    <source>
        <dbReference type="ARBA" id="ARBA00022694"/>
    </source>
</evidence>
<keyword evidence="15 23" id="KW-0809">Transit peptide</keyword>
<dbReference type="InterPro" id="IPR036545">
    <property type="entry name" value="Cyt_c_oxidase_su5A/6_sf"/>
</dbReference>
<dbReference type="PANTHER" id="PTHR14200">
    <property type="entry name" value="CYTOCHROME C OXIDASE POLYPEPTIDE"/>
    <property type="match status" value="1"/>
</dbReference>
<dbReference type="InterPro" id="IPR003204">
    <property type="entry name" value="Cyt_c_oxidase_su5A/6"/>
</dbReference>
<evidence type="ECO:0000259" key="25">
    <source>
        <dbReference type="Pfam" id="PF01918"/>
    </source>
</evidence>
<keyword evidence="13" id="KW-0832">Ubl conjugation</keyword>
<evidence type="ECO:0000256" key="8">
    <source>
        <dbReference type="ARBA" id="ARBA00022553"/>
    </source>
</evidence>
<keyword evidence="7" id="KW-0698">rRNA processing</keyword>
<evidence type="ECO:0000313" key="26">
    <source>
        <dbReference type="EMBL" id="KAI4535371.1"/>
    </source>
</evidence>
<evidence type="ECO:0000256" key="4">
    <source>
        <dbReference type="ARBA" id="ARBA00007972"/>
    </source>
</evidence>
<keyword evidence="11 23" id="KW-0479">Metal-binding</keyword>
<keyword evidence="12 23" id="KW-0999">Mitochondrion inner membrane</keyword>
<evidence type="ECO:0000256" key="24">
    <source>
        <dbReference type="SAM" id="MobiDB-lite"/>
    </source>
</evidence>
<dbReference type="GO" id="GO:0006123">
    <property type="term" value="P:mitochondrial electron transport, cytochrome c to oxygen"/>
    <property type="evidence" value="ECO:0007669"/>
    <property type="project" value="UniProtKB-UniRule"/>
</dbReference>
<evidence type="ECO:0000256" key="12">
    <source>
        <dbReference type="ARBA" id="ARBA00022792"/>
    </source>
</evidence>
<dbReference type="FunFam" id="1.25.40.40:FF:000002">
    <property type="entry name" value="cytochrome c oxidase subunit 5A, mitochondrial"/>
    <property type="match status" value="1"/>
</dbReference>
<evidence type="ECO:0000256" key="3">
    <source>
        <dbReference type="ARBA" id="ARBA00004673"/>
    </source>
</evidence>
<dbReference type="PANTHER" id="PTHR14200:SF16">
    <property type="entry name" value="CYTOCHROME C OXIDASE SUBUNIT 5A, MITOCHONDRIAL"/>
    <property type="match status" value="1"/>
</dbReference>
<evidence type="ECO:0000256" key="16">
    <source>
        <dbReference type="ARBA" id="ARBA00022990"/>
    </source>
</evidence>
<evidence type="ECO:0000256" key="23">
    <source>
        <dbReference type="RuleBase" id="RU368103"/>
    </source>
</evidence>
<keyword evidence="14" id="KW-0694">RNA-binding</keyword>
<evidence type="ECO:0000256" key="1">
    <source>
        <dbReference type="ARBA" id="ARBA00004443"/>
    </source>
</evidence>
<evidence type="ECO:0000256" key="11">
    <source>
        <dbReference type="ARBA" id="ARBA00022723"/>
    </source>
</evidence>
<comment type="similarity">
    <text evidence="5">Belongs to the histone-like Alba family.</text>
</comment>
<dbReference type="GO" id="GO:0005730">
    <property type="term" value="C:nucleolus"/>
    <property type="evidence" value="ECO:0007669"/>
    <property type="project" value="UniProtKB-SubCell"/>
</dbReference>
<comment type="subunit">
    <text evidence="22">Component of nuclear RNase P and RNase MRP ribonucleoproteins. RNase P consists of a catalytic RNA moiety and 10 different protein chains; POP1, POP4, POP5, POP7, RPP14, RPP21, RPP25, RPP30, RPP38 and RPP40. Within the RNase P complex, POP1, POP7 and RPP25 form the 'finger' subcomplex, POP5, RPP14, RPP40 and homodimeric RPP30 form the 'palm' subcomplex, and RPP21, POP4 and RPP38 form the 'wrist' subcomplex. All subunits of the RNase P complex interact with the catalytic RNA. Several subunits of RNase P are also part of the RNase MRP complex. RNase MRP consists of a catalytic RNA moiety and about 8 protein subunits; POP1, POP7, RPP25, RPP30, RPP38, RPP40 and possibly also POP4 and POP5. POP7 forms a heterodimer with RPP25 that binds to the P3 stem loop of the catalytic RNA.</text>
</comment>
<keyword evidence="8" id="KW-0597">Phosphoprotein</keyword>
<keyword evidence="16" id="KW-0007">Acetylation</keyword>
<sequence>MAKPASPQRRRMENFRKVRSEEAPVGSGEKEGGPGSGPFADLAPGAVHMRVKEGSKIRNLLAFATASMAQPATRAIVFSGCGRATTKTVTCAEILKRRLAGLHQVTRLRYQSVRELWQSLPPEPTPGQKPGEPAASLSVLKNVPSLAILLSKDALDPRQPGLNLCAAIAVMLGAAVRRCSVAAAAVARASPRSLLHPTPAPGQAAAVQSLRCYSHGSHETDEEFDARWVTYFNKPDIDAWELRKGMNTLVGYDLVPEPKIIDAALRACRRLNDFASAVRILEVVKDKAGPHKEIYPYVIQELRPTLNELGISTPEELGLDKV</sequence>
<comment type="caution">
    <text evidence="26">The sequence shown here is derived from an EMBL/GenBank/DDBJ whole genome shotgun (WGS) entry which is preliminary data.</text>
</comment>
<keyword evidence="9 23" id="KW-0349">Heme</keyword>
<evidence type="ECO:0000256" key="9">
    <source>
        <dbReference type="ARBA" id="ARBA00022617"/>
    </source>
</evidence>
<evidence type="ECO:0000256" key="15">
    <source>
        <dbReference type="ARBA" id="ARBA00022946"/>
    </source>
</evidence>
<feature type="compositionally biased region" description="Basic and acidic residues" evidence="24">
    <location>
        <begin position="10"/>
        <end position="32"/>
    </location>
</feature>
<dbReference type="Gene3D" id="1.25.40.40">
    <property type="entry name" value="Cytochrome c oxidase, subunit Va/VI"/>
    <property type="match status" value="1"/>
</dbReference>
<keyword evidence="18 23" id="KW-0496">Mitochondrion</keyword>
<dbReference type="GO" id="GO:0005743">
    <property type="term" value="C:mitochondrial inner membrane"/>
    <property type="evidence" value="ECO:0007669"/>
    <property type="project" value="UniProtKB-SubCell"/>
</dbReference>
<dbReference type="GO" id="GO:0006364">
    <property type="term" value="P:rRNA processing"/>
    <property type="evidence" value="ECO:0007669"/>
    <property type="project" value="UniProtKB-KW"/>
</dbReference>
<comment type="subcellular location">
    <subcellularLocation>
        <location evidence="1 23">Mitochondrion inner membrane</location>
        <topology evidence="1 23">Peripheral membrane protein</topology>
        <orientation evidence="1 23">Matrix side</orientation>
    </subcellularLocation>
    <subcellularLocation>
        <location evidence="2">Nucleus</location>
        <location evidence="2">Nucleolus</location>
    </subcellularLocation>
</comment>
<dbReference type="CDD" id="cd00923">
    <property type="entry name" value="Cyt_c_Oxidase_Va"/>
    <property type="match status" value="1"/>
</dbReference>
<dbReference type="GO" id="GO:0008033">
    <property type="term" value="P:tRNA processing"/>
    <property type="evidence" value="ECO:0007669"/>
    <property type="project" value="UniProtKB-KW"/>
</dbReference>
<protein>
    <recommendedName>
        <fullName evidence="6 23">Cytochrome c oxidase subunit 5A, mitochondrial</fullName>
    </recommendedName>
    <alternativeName>
        <fullName evidence="23">Cytochrome c oxidase polypeptide Va</fullName>
    </alternativeName>
</protein>
<dbReference type="AlphaFoldDB" id="A0AAD4TXW0"/>
<keyword evidence="10" id="KW-0819">tRNA processing</keyword>
<dbReference type="Pfam" id="PF02284">
    <property type="entry name" value="COX5A"/>
    <property type="match status" value="1"/>
</dbReference>
<comment type="function">
    <text evidence="21">Component of ribonuclease P, a ribonucleoprotein complex that generates mature tRNA molecules by cleaving their 5'-ends. Also a component of the MRP ribonuclease complex, which cleaves pre-rRNA sequences.</text>
</comment>
<evidence type="ECO:0000256" key="20">
    <source>
        <dbReference type="ARBA" id="ARBA00023242"/>
    </source>
</evidence>
<gene>
    <name evidence="26" type="ORF">MG293_014597</name>
</gene>
<evidence type="ECO:0000256" key="14">
    <source>
        <dbReference type="ARBA" id="ARBA00022884"/>
    </source>
</evidence>
<evidence type="ECO:0000256" key="6">
    <source>
        <dbReference type="ARBA" id="ARBA00021968"/>
    </source>
</evidence>
<evidence type="ECO:0000256" key="19">
    <source>
        <dbReference type="ARBA" id="ARBA00023136"/>
    </source>
</evidence>
<dbReference type="GO" id="GO:0046872">
    <property type="term" value="F:metal ion binding"/>
    <property type="evidence" value="ECO:0007669"/>
    <property type="project" value="UniProtKB-UniRule"/>
</dbReference>
<feature type="region of interest" description="Disordered" evidence="24">
    <location>
        <begin position="1"/>
        <end position="39"/>
    </location>
</feature>
<dbReference type="Gene3D" id="3.30.110.20">
    <property type="entry name" value="Alba-like domain"/>
    <property type="match status" value="1"/>
</dbReference>
<comment type="function">
    <text evidence="23">Component of the cytochrome c oxidase, the last enzyme in the mitochondrial electron transport chain which drives oxidative phosphorylation. The respiratory chain contains 3 multisubunit complexes succinate dehydrogenase (complex II, CII), ubiquinol-cytochrome c oxidoreductase (cytochrome b-c1 complex, complex III, CIII) and cytochrome c oxidase (complex IV, CIV), that cooperate to transfer electrons derived from NADH and succinate to molecular oxygen, creating an electrochemical gradient over the inner membrane that drives transmembrane transport and the ATP synthase. Cytochrome c oxidase is the component of the respiratory chain that catalyzes the reduction of oxygen to water. Electrons originating from reduced cytochrome c in the intermembrane space (IMS) are transferred via the dinuclear copper A center (CU(A)) of subunit 2 and heme A of subunit 1 to the active site in subunit 1, a binuclear center (BNC) formed by heme A3 and copper B (CU(B)). The BNC reduces molecular oxygen to 2 water molecules using 4 electrons from cytochrome c in the IMS and 4 protons from the mitochondrial matrix.</text>
</comment>